<evidence type="ECO:0000313" key="3">
    <source>
        <dbReference type="Proteomes" id="UP001596337"/>
    </source>
</evidence>
<dbReference type="SUPFAM" id="SSF51905">
    <property type="entry name" value="FAD/NAD(P)-binding domain"/>
    <property type="match status" value="1"/>
</dbReference>
<sequence>MENEEVLDVIVVGAGLSGLVAARRLRQAGLTSLRVLEARDRVGAGPSSPDSRRAASWRKAASWSGRSTSG</sequence>
<reference evidence="3" key="1">
    <citation type="journal article" date="2019" name="Int. J. Syst. Evol. Microbiol.">
        <title>The Global Catalogue of Microorganisms (GCM) 10K type strain sequencing project: providing services to taxonomists for standard genome sequencing and annotation.</title>
        <authorList>
            <consortium name="The Broad Institute Genomics Platform"/>
            <consortium name="The Broad Institute Genome Sequencing Center for Infectious Disease"/>
            <person name="Wu L."/>
            <person name="Ma J."/>
        </authorList>
    </citation>
    <scope>NUCLEOTIDE SEQUENCE [LARGE SCALE GENOMIC DNA]</scope>
    <source>
        <strain evidence="3">KCTC 32255</strain>
    </source>
</reference>
<dbReference type="InterPro" id="IPR050703">
    <property type="entry name" value="Flavin_MAO"/>
</dbReference>
<gene>
    <name evidence="2" type="ORF">ACFQGD_18360</name>
</gene>
<dbReference type="PANTHER" id="PTHR43563:SF14">
    <property type="entry name" value="AMINE OXIDASE"/>
    <property type="match status" value="1"/>
</dbReference>
<name>A0ABW2C1C1_9PSEU</name>
<dbReference type="Pfam" id="PF13450">
    <property type="entry name" value="NAD_binding_8"/>
    <property type="match status" value="1"/>
</dbReference>
<accession>A0ABW2C1C1</accession>
<dbReference type="RefSeq" id="WP_345393482.1">
    <property type="nucleotide sequence ID" value="NZ_BAABLA010000019.1"/>
</dbReference>
<dbReference type="EMBL" id="JBHSXX010000001">
    <property type="protein sequence ID" value="MFC6869112.1"/>
    <property type="molecule type" value="Genomic_DNA"/>
</dbReference>
<feature type="region of interest" description="Disordered" evidence="1">
    <location>
        <begin position="41"/>
        <end position="70"/>
    </location>
</feature>
<dbReference type="Proteomes" id="UP001596337">
    <property type="component" value="Unassembled WGS sequence"/>
</dbReference>
<dbReference type="Gene3D" id="3.50.50.60">
    <property type="entry name" value="FAD/NAD(P)-binding domain"/>
    <property type="match status" value="1"/>
</dbReference>
<keyword evidence="3" id="KW-1185">Reference proteome</keyword>
<dbReference type="InterPro" id="IPR036188">
    <property type="entry name" value="FAD/NAD-bd_sf"/>
</dbReference>
<feature type="compositionally biased region" description="Low complexity" evidence="1">
    <location>
        <begin position="57"/>
        <end position="70"/>
    </location>
</feature>
<organism evidence="2 3">
    <name type="scientific">Haloechinothrix salitolerans</name>
    <dbReference type="NCBI Taxonomy" id="926830"/>
    <lineage>
        <taxon>Bacteria</taxon>
        <taxon>Bacillati</taxon>
        <taxon>Actinomycetota</taxon>
        <taxon>Actinomycetes</taxon>
        <taxon>Pseudonocardiales</taxon>
        <taxon>Pseudonocardiaceae</taxon>
        <taxon>Haloechinothrix</taxon>
    </lineage>
</organism>
<proteinExistence type="predicted"/>
<comment type="caution">
    <text evidence="2">The sequence shown here is derived from an EMBL/GenBank/DDBJ whole genome shotgun (WGS) entry which is preliminary data.</text>
</comment>
<dbReference type="PANTHER" id="PTHR43563">
    <property type="entry name" value="AMINE OXIDASE"/>
    <property type="match status" value="1"/>
</dbReference>
<evidence type="ECO:0000313" key="2">
    <source>
        <dbReference type="EMBL" id="MFC6869112.1"/>
    </source>
</evidence>
<protein>
    <submittedName>
        <fullName evidence="2">FAD-dependent oxidoreductase</fullName>
    </submittedName>
</protein>
<evidence type="ECO:0000256" key="1">
    <source>
        <dbReference type="SAM" id="MobiDB-lite"/>
    </source>
</evidence>